<dbReference type="STRING" id="298386.PBPRB0810"/>
<gene>
    <name evidence="2" type="primary">YPO0237</name>
    <name evidence="2" type="ordered locus">PBPRB0810</name>
</gene>
<dbReference type="InterPro" id="IPR005589">
    <property type="entry name" value="ArfA"/>
</dbReference>
<dbReference type="Pfam" id="PF03889">
    <property type="entry name" value="ArfA"/>
    <property type="match status" value="1"/>
</dbReference>
<dbReference type="HOGENOM" id="CLU_2634969_0_0_6"/>
<dbReference type="KEGG" id="ppr:PBPRB0810"/>
<dbReference type="AlphaFoldDB" id="Q6LJ48"/>
<feature type="region of interest" description="Disordered" evidence="1">
    <location>
        <begin position="71"/>
        <end position="93"/>
    </location>
</feature>
<keyword evidence="3" id="KW-1185">Reference proteome</keyword>
<protein>
    <recommendedName>
        <fullName evidence="4">Alternative ribosome-rescue factor A</fullName>
    </recommendedName>
</protein>
<evidence type="ECO:0000313" key="2">
    <source>
        <dbReference type="EMBL" id="CAG22682.1"/>
    </source>
</evidence>
<dbReference type="GO" id="GO:0072344">
    <property type="term" value="P:rescue of stalled ribosome"/>
    <property type="evidence" value="ECO:0007669"/>
    <property type="project" value="InterPro"/>
</dbReference>
<dbReference type="EMBL" id="CR378677">
    <property type="protein sequence ID" value="CAG22682.1"/>
    <property type="molecule type" value="Genomic_DNA"/>
</dbReference>
<name>Q6LJ48_PHOPR</name>
<feature type="compositionally biased region" description="Basic and acidic residues" evidence="1">
    <location>
        <begin position="25"/>
        <end position="34"/>
    </location>
</feature>
<evidence type="ECO:0000256" key="1">
    <source>
        <dbReference type="SAM" id="MobiDB-lite"/>
    </source>
</evidence>
<accession>Q6LJ48</accession>
<proteinExistence type="predicted"/>
<feature type="region of interest" description="Disordered" evidence="1">
    <location>
        <begin position="1"/>
        <end position="45"/>
    </location>
</feature>
<evidence type="ECO:0008006" key="4">
    <source>
        <dbReference type="Google" id="ProtNLM"/>
    </source>
</evidence>
<reference evidence="3" key="1">
    <citation type="journal article" date="2005" name="Science">
        <title>Life at depth: Photobacterium profundum genome sequence and expression analysis.</title>
        <authorList>
            <person name="Vezzi A."/>
            <person name="Campanaro S."/>
            <person name="D'Angelo M."/>
            <person name="Simonato F."/>
            <person name="Vitulo N."/>
            <person name="Lauro F.M."/>
            <person name="Cestaro A."/>
            <person name="Malacrida G."/>
            <person name="Simionati B."/>
            <person name="Cannata N."/>
            <person name="Romualdi C."/>
            <person name="Bartlett D.H."/>
            <person name="Valle G."/>
        </authorList>
    </citation>
    <scope>NUCLEOTIDE SEQUENCE [LARGE SCALE GENOMIC DNA]</scope>
    <source>
        <strain evidence="3">ATCC BAA-1253 / SS9</strain>
    </source>
</reference>
<dbReference type="Proteomes" id="UP000000593">
    <property type="component" value="Chromosome 2"/>
</dbReference>
<sequence>MIQITGIHNDEERQMPKKRKLKQCKQKESVDFPRLEPNSTDTEFGRGTIRDNALKAVVTSKLFITRVVKAKKGKGSFQRKDKDKGQEPYSIAA</sequence>
<organism evidence="2 3">
    <name type="scientific">Photobacterium profundum (strain SS9)</name>
    <dbReference type="NCBI Taxonomy" id="298386"/>
    <lineage>
        <taxon>Bacteria</taxon>
        <taxon>Pseudomonadati</taxon>
        <taxon>Pseudomonadota</taxon>
        <taxon>Gammaproteobacteria</taxon>
        <taxon>Vibrionales</taxon>
        <taxon>Vibrionaceae</taxon>
        <taxon>Photobacterium</taxon>
    </lineage>
</organism>
<dbReference type="eggNOG" id="COG3036">
    <property type="taxonomic scope" value="Bacteria"/>
</dbReference>
<evidence type="ECO:0000313" key="3">
    <source>
        <dbReference type="Proteomes" id="UP000000593"/>
    </source>
</evidence>